<evidence type="ECO:0000313" key="1">
    <source>
        <dbReference type="EMBL" id="CAJ2644364.1"/>
    </source>
</evidence>
<dbReference type="EMBL" id="CASHSV030000034">
    <property type="protein sequence ID" value="CAJ2644364.1"/>
    <property type="molecule type" value="Genomic_DNA"/>
</dbReference>
<gene>
    <name evidence="1" type="ORF">MILVUS5_LOCUS13413</name>
</gene>
<reference evidence="1" key="1">
    <citation type="submission" date="2023-10" db="EMBL/GenBank/DDBJ databases">
        <authorList>
            <person name="Rodriguez Cubillos JULIANA M."/>
            <person name="De Vega J."/>
        </authorList>
    </citation>
    <scope>NUCLEOTIDE SEQUENCE</scope>
</reference>
<proteinExistence type="predicted"/>
<accession>A0ACB0JL55</accession>
<evidence type="ECO:0000313" key="2">
    <source>
        <dbReference type="Proteomes" id="UP001177021"/>
    </source>
</evidence>
<keyword evidence="2" id="KW-1185">Reference proteome</keyword>
<name>A0ACB0JL55_TRIPR</name>
<protein>
    <submittedName>
        <fullName evidence="1">Uncharacterized protein</fullName>
    </submittedName>
</protein>
<sequence>MEERASPPPAPPPQDSNSKPQLPTISPGTYVVRVPKDQIYRVPPPENARIAEQHRSAPRRETNGTHCCCIAFIVFFLAVAILIGGVLGGLFFMVLTPKDPIFLIQHILLQAKAHSQYKITLQAQNPNTNVDILYKGGDISLSLKRQNIASSAYPTFSQSHQNSTEFDVTLKGTTTTLPKEVEESMTNDKNKVHVTFSLLIIVQAQMKMGLLHSGSMKYNISCQVTVDTLVKNTRVVSQQCLTKRH</sequence>
<comment type="caution">
    <text evidence="1">The sequence shown here is derived from an EMBL/GenBank/DDBJ whole genome shotgun (WGS) entry which is preliminary data.</text>
</comment>
<organism evidence="1 2">
    <name type="scientific">Trifolium pratense</name>
    <name type="common">Red clover</name>
    <dbReference type="NCBI Taxonomy" id="57577"/>
    <lineage>
        <taxon>Eukaryota</taxon>
        <taxon>Viridiplantae</taxon>
        <taxon>Streptophyta</taxon>
        <taxon>Embryophyta</taxon>
        <taxon>Tracheophyta</taxon>
        <taxon>Spermatophyta</taxon>
        <taxon>Magnoliopsida</taxon>
        <taxon>eudicotyledons</taxon>
        <taxon>Gunneridae</taxon>
        <taxon>Pentapetalae</taxon>
        <taxon>rosids</taxon>
        <taxon>fabids</taxon>
        <taxon>Fabales</taxon>
        <taxon>Fabaceae</taxon>
        <taxon>Papilionoideae</taxon>
        <taxon>50 kb inversion clade</taxon>
        <taxon>NPAAA clade</taxon>
        <taxon>Hologalegina</taxon>
        <taxon>IRL clade</taxon>
        <taxon>Trifolieae</taxon>
        <taxon>Trifolium</taxon>
    </lineage>
</organism>
<dbReference type="Proteomes" id="UP001177021">
    <property type="component" value="Unassembled WGS sequence"/>
</dbReference>